<gene>
    <name evidence="1" type="ORF">L6164_028554</name>
</gene>
<organism evidence="1 2">
    <name type="scientific">Bauhinia variegata</name>
    <name type="common">Purple orchid tree</name>
    <name type="synonym">Phanera variegata</name>
    <dbReference type="NCBI Taxonomy" id="167791"/>
    <lineage>
        <taxon>Eukaryota</taxon>
        <taxon>Viridiplantae</taxon>
        <taxon>Streptophyta</taxon>
        <taxon>Embryophyta</taxon>
        <taxon>Tracheophyta</taxon>
        <taxon>Spermatophyta</taxon>
        <taxon>Magnoliopsida</taxon>
        <taxon>eudicotyledons</taxon>
        <taxon>Gunneridae</taxon>
        <taxon>Pentapetalae</taxon>
        <taxon>rosids</taxon>
        <taxon>fabids</taxon>
        <taxon>Fabales</taxon>
        <taxon>Fabaceae</taxon>
        <taxon>Cercidoideae</taxon>
        <taxon>Cercideae</taxon>
        <taxon>Bauhiniinae</taxon>
        <taxon>Bauhinia</taxon>
    </lineage>
</organism>
<dbReference type="EMBL" id="CM039437">
    <property type="protein sequence ID" value="KAI4305168.1"/>
    <property type="molecule type" value="Genomic_DNA"/>
</dbReference>
<name>A0ACB9L6U3_BAUVA</name>
<evidence type="ECO:0000313" key="2">
    <source>
        <dbReference type="Proteomes" id="UP000828941"/>
    </source>
</evidence>
<protein>
    <submittedName>
        <fullName evidence="1">Uncharacterized protein</fullName>
    </submittedName>
</protein>
<reference evidence="1 2" key="1">
    <citation type="journal article" date="2022" name="DNA Res.">
        <title>Chromosomal-level genome assembly of the orchid tree Bauhinia variegata (Leguminosae; Cercidoideae) supports the allotetraploid origin hypothesis of Bauhinia.</title>
        <authorList>
            <person name="Zhong Y."/>
            <person name="Chen Y."/>
            <person name="Zheng D."/>
            <person name="Pang J."/>
            <person name="Liu Y."/>
            <person name="Luo S."/>
            <person name="Meng S."/>
            <person name="Qian L."/>
            <person name="Wei D."/>
            <person name="Dai S."/>
            <person name="Zhou R."/>
        </authorList>
    </citation>
    <scope>NUCLEOTIDE SEQUENCE [LARGE SCALE GENOMIC DNA]</scope>
    <source>
        <strain evidence="1">BV-YZ2020</strain>
    </source>
</reference>
<proteinExistence type="predicted"/>
<comment type="caution">
    <text evidence="1">The sequence shown here is derived from an EMBL/GenBank/DDBJ whole genome shotgun (WGS) entry which is preliminary data.</text>
</comment>
<evidence type="ECO:0000313" key="1">
    <source>
        <dbReference type="EMBL" id="KAI4305168.1"/>
    </source>
</evidence>
<sequence>MKNCKGKSISPVTILLFIFLATCVFRQSSGAKIRRRCPPSSCGKIQNIIYPFRLTDDPESCGDRRYQLSCENNVTVLNLFHGKFHVQEIIYTDHSIRLTDAGIQAANCSSVPRFCLSESNFTSISFVGHNYGTDPISNYYMPYVGIIFLSCSNPVSDPSYVDMDSGRPRCEGQPGQAVHIYALLVSGHSLKDIRDGCVVQTVSLVLPEIRTKEYNVSLYHYYHDSSYLNVSEADIHALLVYGFKLSWYSAICEEKCGKWTKCFKNATTREVDYTSEEVECGKHYCHYAYQNHHRCGILIRGYRYIQGYLGGIFSGIYSLIMFRPEWDHLRLGYYYVYFNAGMAKKTFISV</sequence>
<dbReference type="Proteomes" id="UP000828941">
    <property type="component" value="Chromosome 12"/>
</dbReference>
<keyword evidence="2" id="KW-1185">Reference proteome</keyword>
<accession>A0ACB9L6U3</accession>